<reference evidence="1 2" key="1">
    <citation type="submission" date="2015-01" db="EMBL/GenBank/DDBJ databases">
        <title>Evolution of Trichinella species and genotypes.</title>
        <authorList>
            <person name="Korhonen P.K."/>
            <person name="Edoardo P."/>
            <person name="Giuseppe L.R."/>
            <person name="Gasser R.B."/>
        </authorList>
    </citation>
    <scope>NUCLEOTIDE SEQUENCE [LARGE SCALE GENOMIC DNA]</scope>
    <source>
        <strain evidence="1">ISS1980</strain>
    </source>
</reference>
<comment type="caution">
    <text evidence="1">The sequence shown here is derived from an EMBL/GenBank/DDBJ whole genome shotgun (WGS) entry which is preliminary data.</text>
</comment>
<name>A0A0V1MQ78_9BILA</name>
<evidence type="ECO:0000313" key="1">
    <source>
        <dbReference type="EMBL" id="KRZ73960.1"/>
    </source>
</evidence>
<sequence length="64" mass="7471">MNIFNVCGDTNFQLIYCIQKYATWATKINCYEHLVIIVRRRAVLHFQTCLDELPSLSSIQESCD</sequence>
<dbReference type="Proteomes" id="UP000054843">
    <property type="component" value="Unassembled WGS sequence"/>
</dbReference>
<proteinExistence type="predicted"/>
<dbReference type="AlphaFoldDB" id="A0A0V1MQ78"/>
<evidence type="ECO:0000313" key="2">
    <source>
        <dbReference type="Proteomes" id="UP000054843"/>
    </source>
</evidence>
<protein>
    <submittedName>
        <fullName evidence="1">Uncharacterized protein</fullName>
    </submittedName>
</protein>
<accession>A0A0V1MQ78</accession>
<gene>
    <name evidence="1" type="ORF">T10_12995</name>
</gene>
<organism evidence="1 2">
    <name type="scientific">Trichinella papuae</name>
    <dbReference type="NCBI Taxonomy" id="268474"/>
    <lineage>
        <taxon>Eukaryota</taxon>
        <taxon>Metazoa</taxon>
        <taxon>Ecdysozoa</taxon>
        <taxon>Nematoda</taxon>
        <taxon>Enoplea</taxon>
        <taxon>Dorylaimia</taxon>
        <taxon>Trichinellida</taxon>
        <taxon>Trichinellidae</taxon>
        <taxon>Trichinella</taxon>
    </lineage>
</organism>
<dbReference type="EMBL" id="JYDO01000056">
    <property type="protein sequence ID" value="KRZ73960.1"/>
    <property type="molecule type" value="Genomic_DNA"/>
</dbReference>
<keyword evidence="2" id="KW-1185">Reference proteome</keyword>